<dbReference type="STRING" id="1542390.KX01_1647"/>
<keyword evidence="2" id="KW-1185">Reference proteome</keyword>
<dbReference type="Proteomes" id="UP000182521">
    <property type="component" value="Chromosome"/>
</dbReference>
<dbReference type="AlphaFoldDB" id="A0A1J0KUF0"/>
<reference evidence="2" key="1">
    <citation type="submission" date="2014-10" db="EMBL/GenBank/DDBJ databases">
        <authorList>
            <person name="Kuske C.R."/>
            <person name="Challacombe J.F."/>
            <person name="Daligault H.E."/>
            <person name="Davenport K.W."/>
            <person name="Johnson S.L."/>
            <person name="Siddaramappa S."/>
            <person name="Petersen J.M."/>
        </authorList>
    </citation>
    <scope>NUCLEOTIDE SEQUENCE [LARGE SCALE GENOMIC DNA]</scope>
    <source>
        <strain evidence="2">CA97-1460</strain>
    </source>
</reference>
<name>A0A1J0KUF0_9GAMM</name>
<dbReference type="RefSeq" id="WP_156860393.1">
    <property type="nucleotide sequence ID" value="NZ_CP009654.1"/>
</dbReference>
<dbReference type="EMBL" id="CP009654">
    <property type="protein sequence ID" value="APC97377.1"/>
    <property type="molecule type" value="Genomic_DNA"/>
</dbReference>
<proteinExistence type="predicted"/>
<evidence type="ECO:0000313" key="1">
    <source>
        <dbReference type="EMBL" id="APC97377.1"/>
    </source>
</evidence>
<sequence length="54" mass="5912">MKRIIKLMLVSSLLIMPVYSMSYIRVVSASSYGSVIRHDVSSMGSYSAAIQNLG</sequence>
<gene>
    <name evidence="1" type="ORF">KX01_1647</name>
</gene>
<organism evidence="1 2">
    <name type="scientific">Francisella frigiditurris</name>
    <dbReference type="NCBI Taxonomy" id="1542390"/>
    <lineage>
        <taxon>Bacteria</taxon>
        <taxon>Pseudomonadati</taxon>
        <taxon>Pseudomonadota</taxon>
        <taxon>Gammaproteobacteria</taxon>
        <taxon>Thiotrichales</taxon>
        <taxon>Francisellaceae</taxon>
        <taxon>Francisella</taxon>
    </lineage>
</organism>
<protein>
    <submittedName>
        <fullName evidence="1">Uncharacterized protein</fullName>
    </submittedName>
</protein>
<accession>A0A1J0KUF0</accession>
<dbReference type="KEGG" id="frc:KX01_1647"/>
<evidence type="ECO:0000313" key="2">
    <source>
        <dbReference type="Proteomes" id="UP000182521"/>
    </source>
</evidence>